<gene>
    <name evidence="3" type="ORF">BSZ37_00055</name>
</gene>
<keyword evidence="4" id="KW-1185">Reference proteome</keyword>
<dbReference type="PANTHER" id="PTHR43156">
    <property type="entry name" value="STAGE II SPORULATION PROTEIN E-RELATED"/>
    <property type="match status" value="1"/>
</dbReference>
<dbReference type="AlphaFoldDB" id="A0A271IVY6"/>
<dbReference type="Pfam" id="PF07228">
    <property type="entry name" value="SpoIIE"/>
    <property type="match status" value="1"/>
</dbReference>
<dbReference type="GO" id="GO:0016791">
    <property type="term" value="F:phosphatase activity"/>
    <property type="evidence" value="ECO:0007669"/>
    <property type="project" value="TreeGrafter"/>
</dbReference>
<dbReference type="InterPro" id="IPR001932">
    <property type="entry name" value="PPM-type_phosphatase-like_dom"/>
</dbReference>
<evidence type="ECO:0000313" key="4">
    <source>
        <dbReference type="Proteomes" id="UP000216339"/>
    </source>
</evidence>
<name>A0A271IVY6_9BACT</name>
<protein>
    <recommendedName>
        <fullName evidence="2">PPM-type phosphatase domain-containing protein</fullName>
    </recommendedName>
</protein>
<dbReference type="Proteomes" id="UP000216339">
    <property type="component" value="Unassembled WGS sequence"/>
</dbReference>
<dbReference type="InterPro" id="IPR036457">
    <property type="entry name" value="PPM-type-like_dom_sf"/>
</dbReference>
<comment type="caution">
    <text evidence="3">The sequence shown here is derived from an EMBL/GenBank/DDBJ whole genome shotgun (WGS) entry which is preliminary data.</text>
</comment>
<feature type="domain" description="PPM-type phosphatase" evidence="2">
    <location>
        <begin position="327"/>
        <end position="549"/>
    </location>
</feature>
<dbReference type="EMBL" id="MQWD01000001">
    <property type="protein sequence ID" value="PAP74954.1"/>
    <property type="molecule type" value="Genomic_DNA"/>
</dbReference>
<keyword evidence="1" id="KW-0378">Hydrolase</keyword>
<dbReference type="SMART" id="SM00331">
    <property type="entry name" value="PP2C_SIG"/>
    <property type="match status" value="1"/>
</dbReference>
<dbReference type="OrthoDB" id="9763484at2"/>
<dbReference type="SUPFAM" id="SSF55781">
    <property type="entry name" value="GAF domain-like"/>
    <property type="match status" value="2"/>
</dbReference>
<organism evidence="3 4">
    <name type="scientific">Rubrivirga marina</name>
    <dbReference type="NCBI Taxonomy" id="1196024"/>
    <lineage>
        <taxon>Bacteria</taxon>
        <taxon>Pseudomonadati</taxon>
        <taxon>Rhodothermota</taxon>
        <taxon>Rhodothermia</taxon>
        <taxon>Rhodothermales</taxon>
        <taxon>Rubricoccaceae</taxon>
        <taxon>Rubrivirga</taxon>
    </lineage>
</organism>
<dbReference type="InterPro" id="IPR029016">
    <property type="entry name" value="GAF-like_dom_sf"/>
</dbReference>
<dbReference type="RefSeq" id="WP_095508579.1">
    <property type="nucleotide sequence ID" value="NZ_MQWD01000001.1"/>
</dbReference>
<dbReference type="Gene3D" id="3.60.40.10">
    <property type="entry name" value="PPM-type phosphatase domain"/>
    <property type="match status" value="1"/>
</dbReference>
<dbReference type="PANTHER" id="PTHR43156:SF2">
    <property type="entry name" value="STAGE II SPORULATION PROTEIN E"/>
    <property type="match status" value="1"/>
</dbReference>
<accession>A0A271IVY6</accession>
<dbReference type="SUPFAM" id="SSF81606">
    <property type="entry name" value="PP2C-like"/>
    <property type="match status" value="1"/>
</dbReference>
<evidence type="ECO:0000256" key="1">
    <source>
        <dbReference type="ARBA" id="ARBA00022801"/>
    </source>
</evidence>
<evidence type="ECO:0000313" key="3">
    <source>
        <dbReference type="EMBL" id="PAP74954.1"/>
    </source>
</evidence>
<dbReference type="Gene3D" id="3.30.450.40">
    <property type="match status" value="1"/>
</dbReference>
<reference evidence="3 4" key="1">
    <citation type="submission" date="2016-11" db="EMBL/GenBank/DDBJ databases">
        <title>Study of marine rhodopsin-containing bacteria.</title>
        <authorList>
            <person name="Yoshizawa S."/>
            <person name="Kumagai Y."/>
            <person name="Kogure K."/>
        </authorList>
    </citation>
    <scope>NUCLEOTIDE SEQUENCE [LARGE SCALE GENOMIC DNA]</scope>
    <source>
        <strain evidence="3 4">SAORIC-28</strain>
    </source>
</reference>
<sequence>MAAPAPLGTVDDPTDSALDLDDPLGALLLALMSRLLTSRAVGAVVTDDGLRVEVVKGRLDVAVGDLIQTDAEAGGTGLPAALEAAGLTLAAPLLHGGERIGLVALGPKLSGEPYAPAEIGLVRSLAGATAASLAASRSAAALVVANRALASRAHALRTLFELAQAFGRALDHDAIVNRLAYALMGQLLVRRVAVALCDSDADGPLDTVLARGAESIEVPRALCEITEPAALDDAGLVAKGWRWVVPLRAGDVTRGAVLLGPPALASDDWTPDADTTDFTAALAALAVGALETADRVEERLERERMREEVRLAREVQARLLPEALPALPGLDLAARWRPSRDVSGDTYHAADLGGRALVAVADVVGKGIGASLLMATLQAGFRLVDPELAGAADLGAALEAATAKLDRLVHASTEAHQFVTLAWAVAEPSGDVWSVVAGHPPPRLLRAGGGVEALAPGGPLLGVLPGAVFSVSHAHLSPGDALVFYTDGATEARNPDAEELGPVGLDRVLKGADASTAAVLVDAVVAAVDAWGEGADAEDDDLTVVAVRRER</sequence>
<evidence type="ECO:0000259" key="2">
    <source>
        <dbReference type="SMART" id="SM00331"/>
    </source>
</evidence>
<proteinExistence type="predicted"/>
<dbReference type="InterPro" id="IPR052016">
    <property type="entry name" value="Bact_Sigma-Reg"/>
</dbReference>